<evidence type="ECO:0000313" key="10">
    <source>
        <dbReference type="Proteomes" id="UP000470772"/>
    </source>
</evidence>
<feature type="transmembrane region" description="Helical" evidence="7">
    <location>
        <begin position="259"/>
        <end position="282"/>
    </location>
</feature>
<evidence type="ECO:0000313" key="9">
    <source>
        <dbReference type="EMBL" id="MUN29000.1"/>
    </source>
</evidence>
<feature type="transmembrane region" description="Helical" evidence="7">
    <location>
        <begin position="399"/>
        <end position="418"/>
    </location>
</feature>
<name>A0A6A9QL43_SULME</name>
<dbReference type="FunFam" id="1.20.1250.20:FF:000503">
    <property type="entry name" value="Drug resistance transporter, EmrB/QacA subfamily"/>
    <property type="match status" value="1"/>
</dbReference>
<dbReference type="Gene3D" id="1.20.1250.20">
    <property type="entry name" value="MFS general substrate transporter like domains"/>
    <property type="match status" value="1"/>
</dbReference>
<dbReference type="SUPFAM" id="SSF103473">
    <property type="entry name" value="MFS general substrate transporter"/>
    <property type="match status" value="1"/>
</dbReference>
<evidence type="ECO:0000256" key="5">
    <source>
        <dbReference type="ARBA" id="ARBA00022989"/>
    </source>
</evidence>
<feature type="domain" description="Major facilitator superfamily (MFS) profile" evidence="8">
    <location>
        <begin position="6"/>
        <end position="465"/>
    </location>
</feature>
<proteinExistence type="predicted"/>
<dbReference type="CDD" id="cd17321">
    <property type="entry name" value="MFS_MMR_MDR_like"/>
    <property type="match status" value="1"/>
</dbReference>
<keyword evidence="10" id="KW-1185">Reference proteome</keyword>
<comment type="caution">
    <text evidence="9">The sequence shown here is derived from an EMBL/GenBank/DDBJ whole genome shotgun (WGS) entry which is preliminary data.</text>
</comment>
<feature type="transmembrane region" description="Helical" evidence="7">
    <location>
        <begin position="323"/>
        <end position="342"/>
    </location>
</feature>
<evidence type="ECO:0000256" key="3">
    <source>
        <dbReference type="ARBA" id="ARBA00022475"/>
    </source>
</evidence>
<dbReference type="PANTHER" id="PTHR42718">
    <property type="entry name" value="MAJOR FACILITATOR SUPERFAMILY MULTIDRUG TRANSPORTER MFSC"/>
    <property type="match status" value="1"/>
</dbReference>
<feature type="transmembrane region" description="Helical" evidence="7">
    <location>
        <begin position="348"/>
        <end position="366"/>
    </location>
</feature>
<feature type="transmembrane region" description="Helical" evidence="7">
    <location>
        <begin position="158"/>
        <end position="180"/>
    </location>
</feature>
<keyword evidence="2" id="KW-0813">Transport</keyword>
<dbReference type="PROSITE" id="PS50850">
    <property type="entry name" value="MFS"/>
    <property type="match status" value="1"/>
</dbReference>
<gene>
    <name evidence="9" type="ORF">GC250_06025</name>
</gene>
<dbReference type="Gene3D" id="1.20.1720.10">
    <property type="entry name" value="Multidrug resistance protein D"/>
    <property type="match status" value="1"/>
</dbReference>
<evidence type="ECO:0000256" key="7">
    <source>
        <dbReference type="SAM" id="Phobius"/>
    </source>
</evidence>
<evidence type="ECO:0000256" key="4">
    <source>
        <dbReference type="ARBA" id="ARBA00022692"/>
    </source>
</evidence>
<organism evidence="9 10">
    <name type="scientific">Sulfuracidifex metallicus DSM 6482 = JCM 9184</name>
    <dbReference type="NCBI Taxonomy" id="523847"/>
    <lineage>
        <taxon>Archaea</taxon>
        <taxon>Thermoproteota</taxon>
        <taxon>Thermoprotei</taxon>
        <taxon>Sulfolobales</taxon>
        <taxon>Sulfolobaceae</taxon>
        <taxon>Sulfuracidifex</taxon>
    </lineage>
</organism>
<keyword evidence="6 7" id="KW-0472">Membrane</keyword>
<sequence length="476" mass="51113">MNRTITLAIVSIGTLMAAVDTTIVLLALPSLTISLHTDLYHTIWVLLSYLLVLSVLSTQAGRIGDILGRSRVYNAGFVIFTLASLMCGLSNEVYELILFRLIQAVGGAFLTANSYAIIADNFPPNERGKAYGITTVGWNVGALLGIVLGGVLTTLVGWQYIFFINVPIGIVAVVLGIRNLKDLNKVKTSLDIPGTVLLGISLTLISVGSILIASNGVNLYETISIFAGLLILPFFVLNEMRVKSPIINVNLFREKLLSFSLMASFLQGIGGLSITFLLIMYLQGVRGLTPLDSSLFLTPGYLLASILSPFMGKIADRGNPGKVAGVGLIFIFASLMVYYFFLTPSSPLFFILLTTAITGIGSSMFWPSNATAIMFSAPKQYYGSVSGVSRTLGSIGTTLSYVLSITVATLSIPRYVAFEIFLGTNVLNGKVDNVFVSGLHVAFLVSAIIILAASIFSVLGGRTKEKRREEKVMVKP</sequence>
<protein>
    <submittedName>
        <fullName evidence="9">MFS transporter</fullName>
    </submittedName>
</protein>
<reference evidence="9 10" key="1">
    <citation type="submission" date="2019-10" db="EMBL/GenBank/DDBJ databases">
        <title>Sequencing and Assembly of Multiple Reported Metal-Biooxidizing Members of the Extremely Thermoacidophilic Archaeal Family Sulfolobaceae.</title>
        <authorList>
            <person name="Counts J.A."/>
            <person name="Kelly R.M."/>
        </authorList>
    </citation>
    <scope>NUCLEOTIDE SEQUENCE [LARGE SCALE GENOMIC DNA]</scope>
    <source>
        <strain evidence="9 10">DSM 6482</strain>
    </source>
</reference>
<evidence type="ECO:0000259" key="8">
    <source>
        <dbReference type="PROSITE" id="PS50850"/>
    </source>
</evidence>
<dbReference type="FunFam" id="1.20.1720.10:FF:000021">
    <property type="entry name" value="Drug resistance transporter, EmrB/QacA subfamily"/>
    <property type="match status" value="1"/>
</dbReference>
<feature type="transmembrane region" description="Helical" evidence="7">
    <location>
        <begin position="294"/>
        <end position="311"/>
    </location>
</feature>
<dbReference type="InterPro" id="IPR020846">
    <property type="entry name" value="MFS_dom"/>
</dbReference>
<feature type="transmembrane region" description="Helical" evidence="7">
    <location>
        <begin position="219"/>
        <end position="238"/>
    </location>
</feature>
<dbReference type="PANTHER" id="PTHR42718:SF9">
    <property type="entry name" value="MAJOR FACILITATOR SUPERFAMILY MULTIDRUG TRANSPORTER MFSC"/>
    <property type="match status" value="1"/>
</dbReference>
<evidence type="ECO:0000256" key="1">
    <source>
        <dbReference type="ARBA" id="ARBA00004651"/>
    </source>
</evidence>
<dbReference type="GO" id="GO:0022857">
    <property type="term" value="F:transmembrane transporter activity"/>
    <property type="evidence" value="ECO:0007669"/>
    <property type="project" value="InterPro"/>
</dbReference>
<evidence type="ECO:0000256" key="6">
    <source>
        <dbReference type="ARBA" id="ARBA00023136"/>
    </source>
</evidence>
<accession>A0A6A9QL43</accession>
<evidence type="ECO:0000256" key="2">
    <source>
        <dbReference type="ARBA" id="ARBA00022448"/>
    </source>
</evidence>
<dbReference type="GO" id="GO:0005886">
    <property type="term" value="C:plasma membrane"/>
    <property type="evidence" value="ECO:0007669"/>
    <property type="project" value="UniProtKB-SubCell"/>
</dbReference>
<dbReference type="RefSeq" id="WP_156016566.1">
    <property type="nucleotide sequence ID" value="NZ_WGGD01000005.1"/>
</dbReference>
<comment type="subcellular location">
    <subcellularLocation>
        <location evidence="1">Cell membrane</location>
        <topology evidence="1">Multi-pass membrane protein</topology>
    </subcellularLocation>
</comment>
<dbReference type="Pfam" id="PF07690">
    <property type="entry name" value="MFS_1"/>
    <property type="match status" value="1"/>
</dbReference>
<feature type="transmembrane region" description="Helical" evidence="7">
    <location>
        <begin position="7"/>
        <end position="28"/>
    </location>
</feature>
<dbReference type="InterPro" id="IPR011701">
    <property type="entry name" value="MFS"/>
</dbReference>
<feature type="transmembrane region" description="Helical" evidence="7">
    <location>
        <begin position="192"/>
        <end position="213"/>
    </location>
</feature>
<feature type="transmembrane region" description="Helical" evidence="7">
    <location>
        <begin position="130"/>
        <end position="152"/>
    </location>
</feature>
<dbReference type="InterPro" id="IPR036259">
    <property type="entry name" value="MFS_trans_sf"/>
</dbReference>
<dbReference type="Proteomes" id="UP000470772">
    <property type="component" value="Unassembled WGS sequence"/>
</dbReference>
<feature type="transmembrane region" description="Helical" evidence="7">
    <location>
        <begin position="97"/>
        <end position="118"/>
    </location>
</feature>
<keyword evidence="3" id="KW-1003">Cell membrane</keyword>
<feature type="transmembrane region" description="Helical" evidence="7">
    <location>
        <begin position="72"/>
        <end position="91"/>
    </location>
</feature>
<dbReference type="AlphaFoldDB" id="A0A6A9QL43"/>
<feature type="transmembrane region" description="Helical" evidence="7">
    <location>
        <begin position="40"/>
        <end position="60"/>
    </location>
</feature>
<feature type="transmembrane region" description="Helical" evidence="7">
    <location>
        <begin position="438"/>
        <end position="459"/>
    </location>
</feature>
<keyword evidence="5 7" id="KW-1133">Transmembrane helix</keyword>
<dbReference type="EMBL" id="WGGD01000005">
    <property type="protein sequence ID" value="MUN29000.1"/>
    <property type="molecule type" value="Genomic_DNA"/>
</dbReference>
<keyword evidence="4 7" id="KW-0812">Transmembrane</keyword>